<evidence type="ECO:0000259" key="1">
    <source>
        <dbReference type="Pfam" id="PF13966"/>
    </source>
</evidence>
<keyword evidence="2" id="KW-0808">Transferase</keyword>
<reference evidence="2" key="2">
    <citation type="submission" date="2022-01" db="EMBL/GenBank/DDBJ databases">
        <authorList>
            <person name="Yamashiro T."/>
            <person name="Shiraishi A."/>
            <person name="Satake H."/>
            <person name="Nakayama K."/>
        </authorList>
    </citation>
    <scope>NUCLEOTIDE SEQUENCE</scope>
</reference>
<dbReference type="GO" id="GO:0003964">
    <property type="term" value="F:RNA-directed DNA polymerase activity"/>
    <property type="evidence" value="ECO:0007669"/>
    <property type="project" value="UniProtKB-KW"/>
</dbReference>
<dbReference type="EMBL" id="BQNB010020850">
    <property type="protein sequence ID" value="GJU00302.1"/>
    <property type="molecule type" value="Genomic_DNA"/>
</dbReference>
<keyword evidence="2" id="KW-0695">RNA-directed DNA polymerase</keyword>
<proteinExistence type="predicted"/>
<dbReference type="Pfam" id="PF13966">
    <property type="entry name" value="zf-RVT"/>
    <property type="match status" value="1"/>
</dbReference>
<name>A0ABQ5ILS4_9ASTR</name>
<protein>
    <submittedName>
        <fullName evidence="2">RNA-directed DNA polymerase, eukaryota, reverse transcriptase zinc-binding domain protein</fullName>
    </submittedName>
</protein>
<evidence type="ECO:0000313" key="2">
    <source>
        <dbReference type="EMBL" id="GJU00302.1"/>
    </source>
</evidence>
<feature type="domain" description="Reverse transcriptase zinc-binding" evidence="1">
    <location>
        <begin position="250"/>
        <end position="334"/>
    </location>
</feature>
<keyword evidence="2" id="KW-0548">Nucleotidyltransferase</keyword>
<reference evidence="2" key="1">
    <citation type="journal article" date="2022" name="Int. J. Mol. Sci.">
        <title>Draft Genome of Tanacetum Coccineum: Genomic Comparison of Closely Related Tanacetum-Family Plants.</title>
        <authorList>
            <person name="Yamashiro T."/>
            <person name="Shiraishi A."/>
            <person name="Nakayama K."/>
            <person name="Satake H."/>
        </authorList>
    </citation>
    <scope>NUCLEOTIDE SEQUENCE</scope>
</reference>
<comment type="caution">
    <text evidence="2">The sequence shown here is derived from an EMBL/GenBank/DDBJ whole genome shotgun (WGS) entry which is preliminary data.</text>
</comment>
<gene>
    <name evidence="2" type="ORF">Tco_1110640</name>
</gene>
<organism evidence="2 3">
    <name type="scientific">Tanacetum coccineum</name>
    <dbReference type="NCBI Taxonomy" id="301880"/>
    <lineage>
        <taxon>Eukaryota</taxon>
        <taxon>Viridiplantae</taxon>
        <taxon>Streptophyta</taxon>
        <taxon>Embryophyta</taxon>
        <taxon>Tracheophyta</taxon>
        <taxon>Spermatophyta</taxon>
        <taxon>Magnoliopsida</taxon>
        <taxon>eudicotyledons</taxon>
        <taxon>Gunneridae</taxon>
        <taxon>Pentapetalae</taxon>
        <taxon>asterids</taxon>
        <taxon>campanulids</taxon>
        <taxon>Asterales</taxon>
        <taxon>Asteraceae</taxon>
        <taxon>Asteroideae</taxon>
        <taxon>Anthemideae</taxon>
        <taxon>Anthemidinae</taxon>
        <taxon>Tanacetum</taxon>
    </lineage>
</organism>
<dbReference type="PANTHER" id="PTHR33116:SF84">
    <property type="entry name" value="RNA-DIRECTED DNA POLYMERASE"/>
    <property type="match status" value="1"/>
</dbReference>
<sequence length="444" mass="52353">MLYNQIEKHHRNLGVPLLTKKISLNDCKPLINKVKTKVNDWKNKALSYAGRVQLIAAVLNSMQNYWASVFLLPKQVIYEINKILKGFLWCQCELTRGKAKVSWKNVCKPKDQGGLGIKDLGVWNEVLMTKHLWNVAVKKDTLWVKWIYKERLKGKSVWEVNCNGKSINVWQDNWCSVSPLSDFIGTRDIYDARLSLNCTVKDIINNGEWKWPEEWINDFAEIDQIQVPILDENVEDRAVWRSNNGIEKSFKISTVWKDISQQEEKVDWHPLVWFNQSIPKHAFVTWLAIQGRLMTQDRLRIWKPNDVLKCSLCGKCCDSHEHLFFKCEFAKGIWKEIKSLLNVRLSDNWNQIISEMVLLPLNRNIWSIVRRISLNAAVYYIWQERNNRIFKQEKRDADTMVNLIKENTRLKLIGLKVKDSVTVKEVERRWQIQMRKVVGLSLFW</sequence>
<dbReference type="Proteomes" id="UP001151760">
    <property type="component" value="Unassembled WGS sequence"/>
</dbReference>
<evidence type="ECO:0000313" key="3">
    <source>
        <dbReference type="Proteomes" id="UP001151760"/>
    </source>
</evidence>
<keyword evidence="3" id="KW-1185">Reference proteome</keyword>
<dbReference type="PANTHER" id="PTHR33116">
    <property type="entry name" value="REVERSE TRANSCRIPTASE ZINC-BINDING DOMAIN-CONTAINING PROTEIN-RELATED-RELATED"/>
    <property type="match status" value="1"/>
</dbReference>
<dbReference type="InterPro" id="IPR026960">
    <property type="entry name" value="RVT-Znf"/>
</dbReference>
<accession>A0ABQ5ILS4</accession>